<dbReference type="AlphaFoldDB" id="A0A9D4DRL8"/>
<evidence type="ECO:0000256" key="1">
    <source>
        <dbReference type="SAM" id="MobiDB-lite"/>
    </source>
</evidence>
<sequence length="61" mass="7091">MEDIQRLNQQLCQGQSRSSPATTKHTPVSQRATKVEKRSKSTYYLEKTMAAFRETAPIWYL</sequence>
<name>A0A9D4DRL8_DREPO</name>
<dbReference type="EMBL" id="JAIWYP010000010">
    <property type="protein sequence ID" value="KAH3754259.1"/>
    <property type="molecule type" value="Genomic_DNA"/>
</dbReference>
<keyword evidence="3" id="KW-1185">Reference proteome</keyword>
<accession>A0A9D4DRL8</accession>
<feature type="region of interest" description="Disordered" evidence="1">
    <location>
        <begin position="1"/>
        <end position="37"/>
    </location>
</feature>
<dbReference type="Proteomes" id="UP000828390">
    <property type="component" value="Unassembled WGS sequence"/>
</dbReference>
<evidence type="ECO:0000313" key="2">
    <source>
        <dbReference type="EMBL" id="KAH3754259.1"/>
    </source>
</evidence>
<proteinExistence type="predicted"/>
<feature type="compositionally biased region" description="Polar residues" evidence="1">
    <location>
        <begin position="1"/>
        <end position="32"/>
    </location>
</feature>
<reference evidence="2" key="2">
    <citation type="submission" date="2020-11" db="EMBL/GenBank/DDBJ databases">
        <authorList>
            <person name="McCartney M.A."/>
            <person name="Auch B."/>
            <person name="Kono T."/>
            <person name="Mallez S."/>
            <person name="Becker A."/>
            <person name="Gohl D.M."/>
            <person name="Silverstein K.A.T."/>
            <person name="Koren S."/>
            <person name="Bechman K.B."/>
            <person name="Herman A."/>
            <person name="Abrahante J.E."/>
            <person name="Garbe J."/>
        </authorList>
    </citation>
    <scope>NUCLEOTIDE SEQUENCE</scope>
    <source>
        <strain evidence="2">Duluth1</strain>
        <tissue evidence="2">Whole animal</tissue>
    </source>
</reference>
<comment type="caution">
    <text evidence="2">The sequence shown here is derived from an EMBL/GenBank/DDBJ whole genome shotgun (WGS) entry which is preliminary data.</text>
</comment>
<organism evidence="2 3">
    <name type="scientific">Dreissena polymorpha</name>
    <name type="common">Zebra mussel</name>
    <name type="synonym">Mytilus polymorpha</name>
    <dbReference type="NCBI Taxonomy" id="45954"/>
    <lineage>
        <taxon>Eukaryota</taxon>
        <taxon>Metazoa</taxon>
        <taxon>Spiralia</taxon>
        <taxon>Lophotrochozoa</taxon>
        <taxon>Mollusca</taxon>
        <taxon>Bivalvia</taxon>
        <taxon>Autobranchia</taxon>
        <taxon>Heteroconchia</taxon>
        <taxon>Euheterodonta</taxon>
        <taxon>Imparidentia</taxon>
        <taxon>Neoheterodontei</taxon>
        <taxon>Myida</taxon>
        <taxon>Dreissenoidea</taxon>
        <taxon>Dreissenidae</taxon>
        <taxon>Dreissena</taxon>
    </lineage>
</organism>
<gene>
    <name evidence="2" type="ORF">DPMN_188924</name>
</gene>
<reference evidence="2" key="1">
    <citation type="journal article" date="2019" name="bioRxiv">
        <title>The Genome of the Zebra Mussel, Dreissena polymorpha: A Resource for Invasive Species Research.</title>
        <authorList>
            <person name="McCartney M.A."/>
            <person name="Auch B."/>
            <person name="Kono T."/>
            <person name="Mallez S."/>
            <person name="Zhang Y."/>
            <person name="Obille A."/>
            <person name="Becker A."/>
            <person name="Abrahante J.E."/>
            <person name="Garbe J."/>
            <person name="Badalamenti J.P."/>
            <person name="Herman A."/>
            <person name="Mangelson H."/>
            <person name="Liachko I."/>
            <person name="Sullivan S."/>
            <person name="Sone E.D."/>
            <person name="Koren S."/>
            <person name="Silverstein K.A.T."/>
            <person name="Beckman K.B."/>
            <person name="Gohl D.M."/>
        </authorList>
    </citation>
    <scope>NUCLEOTIDE SEQUENCE</scope>
    <source>
        <strain evidence="2">Duluth1</strain>
        <tissue evidence="2">Whole animal</tissue>
    </source>
</reference>
<protein>
    <submittedName>
        <fullName evidence="2">Uncharacterized protein</fullName>
    </submittedName>
</protein>
<evidence type="ECO:0000313" key="3">
    <source>
        <dbReference type="Proteomes" id="UP000828390"/>
    </source>
</evidence>